<dbReference type="Pfam" id="PF03266">
    <property type="entry name" value="NTPase_1"/>
    <property type="match status" value="1"/>
</dbReference>
<reference evidence="1 2" key="1">
    <citation type="submission" date="2023-10" db="EMBL/GenBank/DDBJ databases">
        <title>A novel Glycoside Hydrolase 43-Like Enzyme from Clostrdium boliviensis is an Endo-xylanase, and a Candidate for Xylooligosaccharides Production from Different Xylan Substrates.</title>
        <authorList>
            <person name="Alvarez M.T."/>
            <person name="Rocabado-Villegas L.R."/>
            <person name="Salas-Veizaga D.M."/>
            <person name="Linares-Pasten J.A."/>
            <person name="Gudmundsdottir E.E."/>
            <person name="Hreggvidsson G.O."/>
            <person name="Adlercreutz P."/>
            <person name="Nordberg Karlsson E."/>
        </authorList>
    </citation>
    <scope>NUCLEOTIDE SEQUENCE [LARGE SCALE GENOMIC DNA]</scope>
    <source>
        <strain evidence="1 2">E-1</strain>
    </source>
</reference>
<evidence type="ECO:0000313" key="2">
    <source>
        <dbReference type="Proteomes" id="UP001276854"/>
    </source>
</evidence>
<gene>
    <name evidence="1" type="ORF">RZO55_02565</name>
</gene>
<name>A0ABU4GJL9_9CLOT</name>
<dbReference type="SUPFAM" id="SSF52540">
    <property type="entry name" value="P-loop containing nucleoside triphosphate hydrolases"/>
    <property type="match status" value="1"/>
</dbReference>
<dbReference type="EMBL" id="JAWONS010000049">
    <property type="protein sequence ID" value="MDW2796467.1"/>
    <property type="molecule type" value="Genomic_DNA"/>
</dbReference>
<proteinExistence type="predicted"/>
<dbReference type="Proteomes" id="UP001276854">
    <property type="component" value="Unassembled WGS sequence"/>
</dbReference>
<organism evidence="1 2">
    <name type="scientific">Clostridium boliviensis</name>
    <dbReference type="NCBI Taxonomy" id="318465"/>
    <lineage>
        <taxon>Bacteria</taxon>
        <taxon>Bacillati</taxon>
        <taxon>Bacillota</taxon>
        <taxon>Clostridia</taxon>
        <taxon>Eubacteriales</taxon>
        <taxon>Clostridiaceae</taxon>
        <taxon>Clostridium</taxon>
    </lineage>
</organism>
<dbReference type="RefSeq" id="WP_318062737.1">
    <property type="nucleotide sequence ID" value="NZ_JAWONS010000049.1"/>
</dbReference>
<dbReference type="Gene3D" id="3.40.50.300">
    <property type="entry name" value="P-loop containing nucleotide triphosphate hydrolases"/>
    <property type="match status" value="1"/>
</dbReference>
<sequence length="198" mass="22329">MGKSLFLKGDSGEGKTTLLFQCLKPYRAVTGGFFSQRLVDENGDTAGFRLASAKEEWEPKGVYREGLADVFLRRTKDGMVLFPQVFLSTGRKLLTGNGEEKFILMDEIGGAELLIPEFMEAVHDCLDGPKLCIGVIKSRKNYATMMSRNGSCPFAPRLRDMLEAEVLKNQDNQLLTYWRKDTETARERVLNYIREGIS</sequence>
<accession>A0ABU4GJL9</accession>
<comment type="caution">
    <text evidence="1">The sequence shown here is derived from an EMBL/GenBank/DDBJ whole genome shotgun (WGS) entry which is preliminary data.</text>
</comment>
<dbReference type="InterPro" id="IPR004948">
    <property type="entry name" value="Nuc-triphosphatase_THEP1"/>
</dbReference>
<protein>
    <submittedName>
        <fullName evidence="1">Nucleoside-triphosphatase</fullName>
    </submittedName>
</protein>
<dbReference type="InterPro" id="IPR027417">
    <property type="entry name" value="P-loop_NTPase"/>
</dbReference>
<keyword evidence="2" id="KW-1185">Reference proteome</keyword>
<evidence type="ECO:0000313" key="1">
    <source>
        <dbReference type="EMBL" id="MDW2796467.1"/>
    </source>
</evidence>